<evidence type="ECO:0000256" key="11">
    <source>
        <dbReference type="ARBA" id="ARBA00023180"/>
    </source>
</evidence>
<dbReference type="GeneID" id="109479206"/>
<keyword evidence="11" id="KW-0325">Glycoprotein</keyword>
<evidence type="ECO:0000256" key="1">
    <source>
        <dbReference type="ARBA" id="ARBA00004323"/>
    </source>
</evidence>
<sequence>MTQKLADMGKQLQCAPMVVVLVVCALVASLCVFSTQQQRYSYLITSEGGSLQGIDRPDVLPATANMSRSEHEVANPHPFVFTLNHPVRCVSSDVFLLIIVPTPPEGQAQRQAVRQTWGDETSVPGVVIRTVFAVGDSGDVKVQQALEDENKLFGDIIQENFADTPRNATLKTVMGLKWASRFCPNAKYVLKASPDIFVNILNLVNYLEELPASATKLLVGWVNTDEKPAREPLQQRYVPKDEYPRDMYPPYARGFAYVMSGDMPKLLYETSLTTKYFYLEDVYVGTCLKKLGIAPKHHGKFCDGFYSCTLDCYTC</sequence>
<dbReference type="KEGG" id="bbel:109479206"/>
<keyword evidence="7 12" id="KW-0735">Signal-anchor</keyword>
<feature type="transmembrane region" description="Helical" evidence="12">
    <location>
        <begin position="12"/>
        <end position="35"/>
    </location>
</feature>
<dbReference type="GO" id="GO:0016758">
    <property type="term" value="F:hexosyltransferase activity"/>
    <property type="evidence" value="ECO:0007669"/>
    <property type="project" value="InterPro"/>
</dbReference>
<evidence type="ECO:0000256" key="9">
    <source>
        <dbReference type="ARBA" id="ARBA00023034"/>
    </source>
</evidence>
<dbReference type="PANTHER" id="PTHR11214">
    <property type="entry name" value="BETA-1,3-N-ACETYLGLUCOSAMINYLTRANSFERASE"/>
    <property type="match status" value="1"/>
</dbReference>
<reference evidence="14" key="1">
    <citation type="submission" date="2025-08" db="UniProtKB">
        <authorList>
            <consortium name="RefSeq"/>
        </authorList>
    </citation>
    <scope>IDENTIFICATION</scope>
    <source>
        <tissue evidence="14">Gonad</tissue>
    </source>
</reference>
<evidence type="ECO:0000256" key="4">
    <source>
        <dbReference type="ARBA" id="ARBA00022676"/>
    </source>
</evidence>
<dbReference type="EC" id="2.4.1.-" evidence="12"/>
<organism evidence="13 14">
    <name type="scientific">Branchiostoma belcheri</name>
    <name type="common">Amphioxus</name>
    <dbReference type="NCBI Taxonomy" id="7741"/>
    <lineage>
        <taxon>Eukaryota</taxon>
        <taxon>Metazoa</taxon>
        <taxon>Chordata</taxon>
        <taxon>Cephalochordata</taxon>
        <taxon>Leptocardii</taxon>
        <taxon>Amphioxiformes</taxon>
        <taxon>Branchiostomatidae</taxon>
        <taxon>Branchiostoma</taxon>
    </lineage>
</organism>
<evidence type="ECO:0000256" key="6">
    <source>
        <dbReference type="ARBA" id="ARBA00022692"/>
    </source>
</evidence>
<comment type="subcellular location">
    <subcellularLocation>
        <location evidence="1 12">Golgi apparatus membrane</location>
        <topology evidence="1 12">Single-pass type II membrane protein</topology>
    </subcellularLocation>
</comment>
<keyword evidence="8 12" id="KW-1133">Transmembrane helix</keyword>
<dbReference type="Proteomes" id="UP000515135">
    <property type="component" value="Unplaced"/>
</dbReference>
<keyword evidence="10 12" id="KW-0472">Membrane</keyword>
<gene>
    <name evidence="14" type="primary">LOC109479206</name>
</gene>
<evidence type="ECO:0000256" key="7">
    <source>
        <dbReference type="ARBA" id="ARBA00022968"/>
    </source>
</evidence>
<dbReference type="PANTHER" id="PTHR11214:SF283">
    <property type="entry name" value="N-ACETYLLACTOSAMINIDE BETA-1,3-N-ACETYLGLUCOSAMINYLTRANSFERASE 4-LIKE"/>
    <property type="match status" value="1"/>
</dbReference>
<dbReference type="GO" id="GO:0000139">
    <property type="term" value="C:Golgi membrane"/>
    <property type="evidence" value="ECO:0007669"/>
    <property type="project" value="UniProtKB-SubCell"/>
</dbReference>
<accession>A0A6P4ZIT9</accession>
<dbReference type="OrthoDB" id="5512589at2759"/>
<dbReference type="AlphaFoldDB" id="A0A6P4ZIT9"/>
<protein>
    <recommendedName>
        <fullName evidence="12">Hexosyltransferase</fullName>
        <ecNumber evidence="12">2.4.1.-</ecNumber>
    </recommendedName>
</protein>
<keyword evidence="13" id="KW-1185">Reference proteome</keyword>
<evidence type="ECO:0000256" key="12">
    <source>
        <dbReference type="RuleBase" id="RU363063"/>
    </source>
</evidence>
<keyword evidence="6 12" id="KW-0812">Transmembrane</keyword>
<evidence type="ECO:0000313" key="14">
    <source>
        <dbReference type="RefSeq" id="XP_019636658.1"/>
    </source>
</evidence>
<evidence type="ECO:0000256" key="8">
    <source>
        <dbReference type="ARBA" id="ARBA00022989"/>
    </source>
</evidence>
<proteinExistence type="inferred from homology"/>
<dbReference type="Gene3D" id="3.90.550.50">
    <property type="match status" value="1"/>
</dbReference>
<evidence type="ECO:0000313" key="13">
    <source>
        <dbReference type="Proteomes" id="UP000515135"/>
    </source>
</evidence>
<comment type="pathway">
    <text evidence="2">Protein modification; protein glycosylation.</text>
</comment>
<name>A0A6P4ZIT9_BRABE</name>
<evidence type="ECO:0000256" key="2">
    <source>
        <dbReference type="ARBA" id="ARBA00004922"/>
    </source>
</evidence>
<dbReference type="RefSeq" id="XP_019636658.1">
    <property type="nucleotide sequence ID" value="XM_019781099.1"/>
</dbReference>
<comment type="similarity">
    <text evidence="3 12">Belongs to the glycosyltransferase 31 family.</text>
</comment>
<dbReference type="FunFam" id="3.90.550.50:FF:000001">
    <property type="entry name" value="Hexosyltransferase"/>
    <property type="match status" value="1"/>
</dbReference>
<evidence type="ECO:0000256" key="10">
    <source>
        <dbReference type="ARBA" id="ARBA00023136"/>
    </source>
</evidence>
<evidence type="ECO:0000256" key="3">
    <source>
        <dbReference type="ARBA" id="ARBA00008661"/>
    </source>
</evidence>
<keyword evidence="4 12" id="KW-0328">Glycosyltransferase</keyword>
<dbReference type="GO" id="GO:0006493">
    <property type="term" value="P:protein O-linked glycosylation"/>
    <property type="evidence" value="ECO:0007669"/>
    <property type="project" value="TreeGrafter"/>
</dbReference>
<keyword evidence="9 12" id="KW-0333">Golgi apparatus</keyword>
<dbReference type="InterPro" id="IPR002659">
    <property type="entry name" value="Glyco_trans_31"/>
</dbReference>
<dbReference type="Pfam" id="PF01762">
    <property type="entry name" value="Galactosyl_T"/>
    <property type="match status" value="1"/>
</dbReference>
<evidence type="ECO:0000256" key="5">
    <source>
        <dbReference type="ARBA" id="ARBA00022679"/>
    </source>
</evidence>
<keyword evidence="5" id="KW-0808">Transferase</keyword>